<dbReference type="Proteomes" id="UP001302429">
    <property type="component" value="Plasmid unnamed"/>
</dbReference>
<geneLocation type="plasmid" evidence="3 4">
    <name>unnamed</name>
</geneLocation>
<dbReference type="EMBL" id="CP136595">
    <property type="protein sequence ID" value="WOE76741.1"/>
    <property type="molecule type" value="Genomic_DNA"/>
</dbReference>
<reference evidence="3 4" key="1">
    <citation type="submission" date="2023-10" db="EMBL/GenBank/DDBJ databases">
        <title>Complete genome sequence of a Sphingomonadaceae bacterium.</title>
        <authorList>
            <person name="Yan C."/>
        </authorList>
    </citation>
    <scope>NUCLEOTIDE SEQUENCE [LARGE SCALE GENOMIC DNA]</scope>
    <source>
        <strain evidence="3 4">SCSIO 66989</strain>
        <plasmid evidence="3 4">unnamed</plasmid>
    </source>
</reference>
<evidence type="ECO:0000256" key="1">
    <source>
        <dbReference type="SAM" id="Phobius"/>
    </source>
</evidence>
<evidence type="ECO:0000313" key="4">
    <source>
        <dbReference type="Proteomes" id="UP001302429"/>
    </source>
</evidence>
<gene>
    <name evidence="3" type="ORF">RB602_15255</name>
</gene>
<accession>A0AA97FA54</accession>
<feature type="signal peptide" evidence="2">
    <location>
        <begin position="1"/>
        <end position="24"/>
    </location>
</feature>
<name>A0AA97FA54_9SPHN</name>
<keyword evidence="1" id="KW-0812">Transmembrane</keyword>
<keyword evidence="1" id="KW-1133">Transmembrane helix</keyword>
<dbReference type="RefSeq" id="WP_317084691.1">
    <property type="nucleotide sequence ID" value="NZ_CP136595.1"/>
</dbReference>
<keyword evidence="1" id="KW-0472">Membrane</keyword>
<keyword evidence="2" id="KW-0732">Signal</keyword>
<keyword evidence="4" id="KW-1185">Reference proteome</keyword>
<feature type="chain" id="PRO_5041695890" evidence="2">
    <location>
        <begin position="25"/>
        <end position="152"/>
    </location>
</feature>
<keyword evidence="3" id="KW-0614">Plasmid</keyword>
<feature type="transmembrane region" description="Helical" evidence="1">
    <location>
        <begin position="106"/>
        <end position="124"/>
    </location>
</feature>
<dbReference type="InterPro" id="IPR007039">
    <property type="entry name" value="TrbC/VirB2"/>
</dbReference>
<feature type="transmembrane region" description="Helical" evidence="1">
    <location>
        <begin position="66"/>
        <end position="86"/>
    </location>
</feature>
<evidence type="ECO:0000256" key="2">
    <source>
        <dbReference type="SAM" id="SignalP"/>
    </source>
</evidence>
<protein>
    <submittedName>
        <fullName evidence="3">TrbC/VirB2 family protein</fullName>
    </submittedName>
</protein>
<proteinExistence type="predicted"/>
<organism evidence="3 4">
    <name type="scientific">Alterisphingorhabdus coralli</name>
    <dbReference type="NCBI Taxonomy" id="3071408"/>
    <lineage>
        <taxon>Bacteria</taxon>
        <taxon>Pseudomonadati</taxon>
        <taxon>Pseudomonadota</taxon>
        <taxon>Alphaproteobacteria</taxon>
        <taxon>Sphingomonadales</taxon>
        <taxon>Sphingomonadaceae</taxon>
        <taxon>Alterisphingorhabdus (ex Yan et al. 2024)</taxon>
    </lineage>
</organism>
<evidence type="ECO:0000313" key="3">
    <source>
        <dbReference type="EMBL" id="WOE76741.1"/>
    </source>
</evidence>
<sequence>MMLRHKIGIWGSVALLLAPVAAVANPPEAVARAISDYLVAGTAIFVTLAIVYLGYMFMLNRQAGQIAVSVGIGVVAIALSAAIVAAAAQPSATSVATVILGELRNIARFVLVLMLIISGIRYWFDGSSASLLVPIIFGWVIIETAAYFAGQI</sequence>
<feature type="transmembrane region" description="Helical" evidence="1">
    <location>
        <begin position="131"/>
        <end position="150"/>
    </location>
</feature>
<feature type="transmembrane region" description="Helical" evidence="1">
    <location>
        <begin position="38"/>
        <end position="59"/>
    </location>
</feature>
<dbReference type="AlphaFoldDB" id="A0AA97FA54"/>
<dbReference type="KEGG" id="acoa:RB602_15255"/>
<dbReference type="Pfam" id="PF04956">
    <property type="entry name" value="TrbC"/>
    <property type="match status" value="1"/>
</dbReference>